<organism evidence="1 2">
    <name type="scientific">Mycena rosella</name>
    <name type="common">Pink bonnet</name>
    <name type="synonym">Agaricus rosellus</name>
    <dbReference type="NCBI Taxonomy" id="1033263"/>
    <lineage>
        <taxon>Eukaryota</taxon>
        <taxon>Fungi</taxon>
        <taxon>Dikarya</taxon>
        <taxon>Basidiomycota</taxon>
        <taxon>Agaricomycotina</taxon>
        <taxon>Agaricomycetes</taxon>
        <taxon>Agaricomycetidae</taxon>
        <taxon>Agaricales</taxon>
        <taxon>Marasmiineae</taxon>
        <taxon>Mycenaceae</taxon>
        <taxon>Mycena</taxon>
    </lineage>
</organism>
<evidence type="ECO:0000313" key="1">
    <source>
        <dbReference type="EMBL" id="KAJ7709602.1"/>
    </source>
</evidence>
<protein>
    <submittedName>
        <fullName evidence="1">Uncharacterized protein</fullName>
    </submittedName>
</protein>
<accession>A0AAD7H187</accession>
<sequence>QAASPLYNGRIPPEIRNALFECILTEYNKTDAASAYPQSRCRPGYTGARTMNISFILTCRRVYLETYHLPAALKEHVFWHAPKTGPYGRHFHDIHGIAHERWYFARFQPWQLALAKEIHLFTQMYWLEESFHELCSSSVVPAVERLRITIRAGDWWYNERNHPFTILPYKAGGGLQAMRTEIAREERGEVIAWDKSGWGCAFQNMQALKELEIQFETTVDRREEMRTFLKRARTWRFPMGER</sequence>
<proteinExistence type="predicted"/>
<keyword evidence="2" id="KW-1185">Reference proteome</keyword>
<feature type="non-terminal residue" evidence="1">
    <location>
        <position position="242"/>
    </location>
</feature>
<feature type="non-terminal residue" evidence="1">
    <location>
        <position position="1"/>
    </location>
</feature>
<reference evidence="1" key="1">
    <citation type="submission" date="2023-03" db="EMBL/GenBank/DDBJ databases">
        <title>Massive genome expansion in bonnet fungi (Mycena s.s.) driven by repeated elements and novel gene families across ecological guilds.</title>
        <authorList>
            <consortium name="Lawrence Berkeley National Laboratory"/>
            <person name="Harder C.B."/>
            <person name="Miyauchi S."/>
            <person name="Viragh M."/>
            <person name="Kuo A."/>
            <person name="Thoen E."/>
            <person name="Andreopoulos B."/>
            <person name="Lu D."/>
            <person name="Skrede I."/>
            <person name="Drula E."/>
            <person name="Henrissat B."/>
            <person name="Morin E."/>
            <person name="Kohler A."/>
            <person name="Barry K."/>
            <person name="LaButti K."/>
            <person name="Morin E."/>
            <person name="Salamov A."/>
            <person name="Lipzen A."/>
            <person name="Mereny Z."/>
            <person name="Hegedus B."/>
            <person name="Baldrian P."/>
            <person name="Stursova M."/>
            <person name="Weitz H."/>
            <person name="Taylor A."/>
            <person name="Grigoriev I.V."/>
            <person name="Nagy L.G."/>
            <person name="Martin F."/>
            <person name="Kauserud H."/>
        </authorList>
    </citation>
    <scope>NUCLEOTIDE SEQUENCE</scope>
    <source>
        <strain evidence="1">CBHHK067</strain>
    </source>
</reference>
<dbReference type="AlphaFoldDB" id="A0AAD7H187"/>
<evidence type="ECO:0000313" key="2">
    <source>
        <dbReference type="Proteomes" id="UP001221757"/>
    </source>
</evidence>
<dbReference type="Proteomes" id="UP001221757">
    <property type="component" value="Unassembled WGS sequence"/>
</dbReference>
<dbReference type="EMBL" id="JARKIE010000002">
    <property type="protein sequence ID" value="KAJ7709602.1"/>
    <property type="molecule type" value="Genomic_DNA"/>
</dbReference>
<name>A0AAD7H187_MYCRO</name>
<gene>
    <name evidence="1" type="ORF">B0H17DRAFT_876291</name>
</gene>
<comment type="caution">
    <text evidence="1">The sequence shown here is derived from an EMBL/GenBank/DDBJ whole genome shotgun (WGS) entry which is preliminary data.</text>
</comment>